<feature type="compositionally biased region" description="Low complexity" evidence="1">
    <location>
        <begin position="174"/>
        <end position="184"/>
    </location>
</feature>
<gene>
    <name evidence="2" type="ORF">C1645_827711</name>
</gene>
<sequence length="211" mass="24493">MANNFSNSISSNQISEITLRLDHDAKSQVKSKRKGKGKSNDEFYQVAIKELAYEIFHKHKQPSDQTIKDHLKEKLENDEYCTSRLQKMHEKGVSFDLLWEDKLYLLMLTANRSKRGYYIRKIKESLWSTFEHTDANAMWIQAVLESIFDKNHLSTKINSEIYSDEHCETPPYSPSSNNNPMDNMSLDNDTLYITNVDDVEGVEPSNIGDLY</sequence>
<comment type="caution">
    <text evidence="2">The sequence shown here is derived from an EMBL/GenBank/DDBJ whole genome shotgun (WGS) entry which is preliminary data.</text>
</comment>
<dbReference type="OrthoDB" id="2444257at2759"/>
<dbReference type="AlphaFoldDB" id="A0A397SX71"/>
<protein>
    <submittedName>
        <fullName evidence="2">Uncharacterized protein</fullName>
    </submittedName>
</protein>
<keyword evidence="3" id="KW-1185">Reference proteome</keyword>
<feature type="region of interest" description="Disordered" evidence="1">
    <location>
        <begin position="164"/>
        <end position="184"/>
    </location>
</feature>
<evidence type="ECO:0000313" key="2">
    <source>
        <dbReference type="EMBL" id="RIA87491.1"/>
    </source>
</evidence>
<name>A0A397SX71_9GLOM</name>
<accession>A0A397SX71</accession>
<evidence type="ECO:0000313" key="3">
    <source>
        <dbReference type="Proteomes" id="UP000265703"/>
    </source>
</evidence>
<proteinExistence type="predicted"/>
<reference evidence="2 3" key="1">
    <citation type="submission" date="2018-06" db="EMBL/GenBank/DDBJ databases">
        <title>Comparative genomics reveals the genomic features of Rhizophagus irregularis, R. cerebriforme, R. diaphanum and Gigaspora rosea, and their symbiotic lifestyle signature.</title>
        <authorList>
            <person name="Morin E."/>
            <person name="San Clemente H."/>
            <person name="Chen E.C.H."/>
            <person name="De La Providencia I."/>
            <person name="Hainaut M."/>
            <person name="Kuo A."/>
            <person name="Kohler A."/>
            <person name="Murat C."/>
            <person name="Tang N."/>
            <person name="Roy S."/>
            <person name="Loubradou J."/>
            <person name="Henrissat B."/>
            <person name="Grigoriev I.V."/>
            <person name="Corradi N."/>
            <person name="Roux C."/>
            <person name="Martin F.M."/>
        </authorList>
    </citation>
    <scope>NUCLEOTIDE SEQUENCE [LARGE SCALE GENOMIC DNA]</scope>
    <source>
        <strain evidence="2 3">DAOM 227022</strain>
    </source>
</reference>
<organism evidence="2 3">
    <name type="scientific">Glomus cerebriforme</name>
    <dbReference type="NCBI Taxonomy" id="658196"/>
    <lineage>
        <taxon>Eukaryota</taxon>
        <taxon>Fungi</taxon>
        <taxon>Fungi incertae sedis</taxon>
        <taxon>Mucoromycota</taxon>
        <taxon>Glomeromycotina</taxon>
        <taxon>Glomeromycetes</taxon>
        <taxon>Glomerales</taxon>
        <taxon>Glomeraceae</taxon>
        <taxon>Glomus</taxon>
    </lineage>
</organism>
<dbReference type="Proteomes" id="UP000265703">
    <property type="component" value="Unassembled WGS sequence"/>
</dbReference>
<evidence type="ECO:0000256" key="1">
    <source>
        <dbReference type="SAM" id="MobiDB-lite"/>
    </source>
</evidence>
<dbReference type="EMBL" id="QKYT01000306">
    <property type="protein sequence ID" value="RIA87491.1"/>
    <property type="molecule type" value="Genomic_DNA"/>
</dbReference>